<keyword evidence="1" id="KW-1133">Transmembrane helix</keyword>
<protein>
    <recommendedName>
        <fullName evidence="4">DUF4386 family protein</fullName>
    </recommendedName>
</protein>
<keyword evidence="3" id="KW-1185">Reference proteome</keyword>
<organism evidence="2 3">
    <name type="scientific">Micromonospora sicca</name>
    <dbReference type="NCBI Taxonomy" id="2202420"/>
    <lineage>
        <taxon>Bacteria</taxon>
        <taxon>Bacillati</taxon>
        <taxon>Actinomycetota</taxon>
        <taxon>Actinomycetes</taxon>
        <taxon>Micromonosporales</taxon>
        <taxon>Micromonosporaceae</taxon>
        <taxon>Micromonospora</taxon>
    </lineage>
</organism>
<gene>
    <name evidence="2" type="ORF">U2F25_09205</name>
</gene>
<accession>A0ABU5JAM7</accession>
<evidence type="ECO:0000256" key="1">
    <source>
        <dbReference type="SAM" id="Phobius"/>
    </source>
</evidence>
<dbReference type="EMBL" id="JAXOTQ010000009">
    <property type="protein sequence ID" value="MDZ5489640.1"/>
    <property type="molecule type" value="Genomic_DNA"/>
</dbReference>
<feature type="transmembrane region" description="Helical" evidence="1">
    <location>
        <begin position="140"/>
        <end position="161"/>
    </location>
</feature>
<evidence type="ECO:0000313" key="2">
    <source>
        <dbReference type="EMBL" id="MDZ5489640.1"/>
    </source>
</evidence>
<feature type="transmembrane region" description="Helical" evidence="1">
    <location>
        <begin position="62"/>
        <end position="81"/>
    </location>
</feature>
<feature type="transmembrane region" description="Helical" evidence="1">
    <location>
        <begin position="192"/>
        <end position="211"/>
    </location>
</feature>
<comment type="caution">
    <text evidence="2">The sequence shown here is derived from an EMBL/GenBank/DDBJ whole genome shotgun (WGS) entry which is preliminary data.</text>
</comment>
<feature type="transmembrane region" description="Helical" evidence="1">
    <location>
        <begin position="88"/>
        <end position="109"/>
    </location>
</feature>
<keyword evidence="1" id="KW-0472">Membrane</keyword>
<feature type="transmembrane region" description="Helical" evidence="1">
    <location>
        <begin position="12"/>
        <end position="34"/>
    </location>
</feature>
<name>A0ABU5JAM7_9ACTN</name>
<dbReference type="Proteomes" id="UP001290101">
    <property type="component" value="Unassembled WGS sequence"/>
</dbReference>
<sequence>MDDRTGWRYGRRLTAVALAAGGVLYGVANAFYWVMFPDDVSETAGNVAVAAGNLGAWRAETVLFALAHLLLLPAMAGLAAALGRRKPLVAAIGGSVALLGLYFSGVHLWHYNAFFGALAGAGVDADAARPVVDALDNDPFVMASFAVWLLGWLVGLLVLAFGAWRAGLVSLWVPLVLTGGQVLDIVTEGAPLKIAVSLLMVAGLFGLARGVDRRRPADSPGEAKAALAAQT</sequence>
<evidence type="ECO:0008006" key="4">
    <source>
        <dbReference type="Google" id="ProtNLM"/>
    </source>
</evidence>
<keyword evidence="1" id="KW-0812">Transmembrane</keyword>
<proteinExistence type="predicted"/>
<evidence type="ECO:0000313" key="3">
    <source>
        <dbReference type="Proteomes" id="UP001290101"/>
    </source>
</evidence>
<feature type="transmembrane region" description="Helical" evidence="1">
    <location>
        <begin position="168"/>
        <end position="186"/>
    </location>
</feature>
<dbReference type="RefSeq" id="WP_161557914.1">
    <property type="nucleotide sequence ID" value="NZ_JAXOTQ010000009.1"/>
</dbReference>
<reference evidence="2 3" key="1">
    <citation type="submission" date="2023-12" db="EMBL/GenBank/DDBJ databases">
        <title>Micromonospora sp. nov., isolated from Atacama Desert.</title>
        <authorList>
            <person name="Carro L."/>
            <person name="Golinska P."/>
            <person name="Klenk H.-P."/>
            <person name="Goodfellow M."/>
        </authorList>
    </citation>
    <scope>NUCLEOTIDE SEQUENCE [LARGE SCALE GENOMIC DNA]</scope>
    <source>
        <strain evidence="2 3">4G53</strain>
    </source>
</reference>